<dbReference type="GO" id="GO:0005634">
    <property type="term" value="C:nucleus"/>
    <property type="evidence" value="ECO:0007669"/>
    <property type="project" value="TreeGrafter"/>
</dbReference>
<dbReference type="GO" id="GO:0003700">
    <property type="term" value="F:DNA-binding transcription factor activity"/>
    <property type="evidence" value="ECO:0007669"/>
    <property type="project" value="TreeGrafter"/>
</dbReference>
<dbReference type="InterPro" id="IPR014476">
    <property type="entry name" value="AHL15-29"/>
</dbReference>
<dbReference type="PANTHER" id="PTHR31100">
    <property type="entry name" value="AT-HOOK MOTIF NUCLEAR-LOCALIZED PROTEIN 15"/>
    <property type="match status" value="1"/>
</dbReference>
<dbReference type="SUPFAM" id="SSF117856">
    <property type="entry name" value="AF0104/ALDC/Ptd012-like"/>
    <property type="match status" value="1"/>
</dbReference>
<sequence length="196" mass="21221">MVESDIVFPSSYSLSSFDHSTDTDSVAGSPSLQKPSSSTTRHHHQSRKRKVGRPVGSKNKPKPLLVIDKANTSVVKHVFIEVPESYDVIRTIVKFARHHQVSIIVLNASGTVSNVTIRNTYCHASPFTLYGPFKLISLTGTYIHNASLSSTLNKDPHCSFGISVSGIKEQCFIGGVGGKVVAQNVVMVAAVIVNKF</sequence>
<evidence type="ECO:0000256" key="4">
    <source>
        <dbReference type="ARBA" id="ARBA00023242"/>
    </source>
</evidence>
<proteinExistence type="predicted"/>
<keyword evidence="1" id="KW-0805">Transcription regulation</keyword>
<dbReference type="Gramene" id="KOM26464">
    <property type="protein sequence ID" value="KOM26464"/>
    <property type="gene ID" value="LR48_Vigan272s005200"/>
</dbReference>
<dbReference type="PROSITE" id="PS51742">
    <property type="entry name" value="PPC"/>
    <property type="match status" value="1"/>
</dbReference>
<evidence type="ECO:0000256" key="2">
    <source>
        <dbReference type="ARBA" id="ARBA00023125"/>
    </source>
</evidence>
<name>A0A0L9T8P7_PHAAN</name>
<keyword evidence="3" id="KW-0804">Transcription</keyword>
<keyword evidence="4" id="KW-0539">Nucleus</keyword>
<dbReference type="CDD" id="cd11378">
    <property type="entry name" value="DUF296"/>
    <property type="match status" value="1"/>
</dbReference>
<feature type="domain" description="PPC" evidence="6">
    <location>
        <begin position="72"/>
        <end position="196"/>
    </location>
</feature>
<dbReference type="InterPro" id="IPR005175">
    <property type="entry name" value="PPC_dom"/>
</dbReference>
<feature type="region of interest" description="Disordered" evidence="5">
    <location>
        <begin position="17"/>
        <end position="62"/>
    </location>
</feature>
<dbReference type="AlphaFoldDB" id="A0A0L9T8P7"/>
<keyword evidence="2" id="KW-0238">DNA-binding</keyword>
<reference evidence="8" key="1">
    <citation type="journal article" date="2015" name="Proc. Natl. Acad. Sci. U.S.A.">
        <title>Genome sequencing of adzuki bean (Vigna angularis) provides insight into high starch and low fat accumulation and domestication.</title>
        <authorList>
            <person name="Yang K."/>
            <person name="Tian Z."/>
            <person name="Chen C."/>
            <person name="Luo L."/>
            <person name="Zhao B."/>
            <person name="Wang Z."/>
            <person name="Yu L."/>
            <person name="Li Y."/>
            <person name="Sun Y."/>
            <person name="Li W."/>
            <person name="Chen Y."/>
            <person name="Li Y."/>
            <person name="Zhang Y."/>
            <person name="Ai D."/>
            <person name="Zhao J."/>
            <person name="Shang C."/>
            <person name="Ma Y."/>
            <person name="Wu B."/>
            <person name="Wang M."/>
            <person name="Gao L."/>
            <person name="Sun D."/>
            <person name="Zhang P."/>
            <person name="Guo F."/>
            <person name="Wang W."/>
            <person name="Li Y."/>
            <person name="Wang J."/>
            <person name="Varshney R.K."/>
            <person name="Wang J."/>
            <person name="Ling H.Q."/>
            <person name="Wan P."/>
        </authorList>
    </citation>
    <scope>NUCLEOTIDE SEQUENCE</scope>
    <source>
        <strain evidence="8">cv. Jingnong 6</strain>
    </source>
</reference>
<dbReference type="STRING" id="3914.A0A0L9T8P7"/>
<feature type="compositionally biased region" description="Polar residues" evidence="5">
    <location>
        <begin position="17"/>
        <end position="35"/>
    </location>
</feature>
<evidence type="ECO:0000256" key="5">
    <source>
        <dbReference type="SAM" id="MobiDB-lite"/>
    </source>
</evidence>
<evidence type="ECO:0000313" key="8">
    <source>
        <dbReference type="Proteomes" id="UP000053144"/>
    </source>
</evidence>
<dbReference type="OrthoDB" id="1911285at2759"/>
<organism evidence="7 8">
    <name type="scientific">Phaseolus angularis</name>
    <name type="common">Azuki bean</name>
    <name type="synonym">Vigna angularis</name>
    <dbReference type="NCBI Taxonomy" id="3914"/>
    <lineage>
        <taxon>Eukaryota</taxon>
        <taxon>Viridiplantae</taxon>
        <taxon>Streptophyta</taxon>
        <taxon>Embryophyta</taxon>
        <taxon>Tracheophyta</taxon>
        <taxon>Spermatophyta</taxon>
        <taxon>Magnoliopsida</taxon>
        <taxon>eudicotyledons</taxon>
        <taxon>Gunneridae</taxon>
        <taxon>Pentapetalae</taxon>
        <taxon>rosids</taxon>
        <taxon>fabids</taxon>
        <taxon>Fabales</taxon>
        <taxon>Fabaceae</taxon>
        <taxon>Papilionoideae</taxon>
        <taxon>50 kb inversion clade</taxon>
        <taxon>NPAAA clade</taxon>
        <taxon>indigoferoid/millettioid clade</taxon>
        <taxon>Phaseoleae</taxon>
        <taxon>Vigna</taxon>
    </lineage>
</organism>
<evidence type="ECO:0000259" key="6">
    <source>
        <dbReference type="PROSITE" id="PS51742"/>
    </source>
</evidence>
<accession>A0A0L9T8P7</accession>
<dbReference type="EMBL" id="KQ258321">
    <property type="protein sequence ID" value="KOM26464.1"/>
    <property type="molecule type" value="Genomic_DNA"/>
</dbReference>
<dbReference type="GO" id="GO:0003680">
    <property type="term" value="F:minor groove of adenine-thymine-rich DNA binding"/>
    <property type="evidence" value="ECO:0007669"/>
    <property type="project" value="InterPro"/>
</dbReference>
<evidence type="ECO:0000256" key="3">
    <source>
        <dbReference type="ARBA" id="ARBA00023163"/>
    </source>
</evidence>
<dbReference type="Proteomes" id="UP000053144">
    <property type="component" value="Unassembled WGS sequence"/>
</dbReference>
<dbReference type="PANTHER" id="PTHR31100:SF63">
    <property type="entry name" value="AT-HOOK MOTIF NUCLEAR-LOCALIZED PROTEIN"/>
    <property type="match status" value="1"/>
</dbReference>
<dbReference type="Pfam" id="PF03479">
    <property type="entry name" value="PCC"/>
    <property type="match status" value="1"/>
</dbReference>
<feature type="compositionally biased region" description="Basic residues" evidence="5">
    <location>
        <begin position="40"/>
        <end position="52"/>
    </location>
</feature>
<evidence type="ECO:0000256" key="1">
    <source>
        <dbReference type="ARBA" id="ARBA00023015"/>
    </source>
</evidence>
<protein>
    <recommendedName>
        <fullName evidence="6">PPC domain-containing protein</fullName>
    </recommendedName>
</protein>
<evidence type="ECO:0000313" key="7">
    <source>
        <dbReference type="EMBL" id="KOM26464.1"/>
    </source>
</evidence>
<dbReference type="KEGG" id="var:108319768"/>
<gene>
    <name evidence="7" type="ORF">LR48_Vigan272s005200</name>
</gene>
<dbReference type="Gene3D" id="3.30.1330.80">
    <property type="entry name" value="Hypothetical protein, similar to alpha- acetolactate decarboxylase, domain 2"/>
    <property type="match status" value="1"/>
</dbReference>
<dbReference type="OMA" id="NTHCHAS"/>